<keyword evidence="1" id="KW-0238">DNA-binding</keyword>
<proteinExistence type="predicted"/>
<dbReference type="InterPro" id="IPR010982">
    <property type="entry name" value="Lambda_DNA-bd_dom_sf"/>
</dbReference>
<dbReference type="PANTHER" id="PTHR46797">
    <property type="entry name" value="HTH-TYPE TRANSCRIPTIONAL REGULATOR"/>
    <property type="match status" value="1"/>
</dbReference>
<feature type="domain" description="HTH cro/C1-type" evidence="2">
    <location>
        <begin position="7"/>
        <end position="61"/>
    </location>
</feature>
<dbReference type="PANTHER" id="PTHR46797:SF2">
    <property type="entry name" value="TRANSCRIPTIONAL REGULATOR"/>
    <property type="match status" value="1"/>
</dbReference>
<dbReference type="InterPro" id="IPR001387">
    <property type="entry name" value="Cro/C1-type_HTH"/>
</dbReference>
<gene>
    <name evidence="3" type="ORF">OCV88_05615</name>
</gene>
<dbReference type="CDD" id="cd00093">
    <property type="entry name" value="HTH_XRE"/>
    <property type="match status" value="1"/>
</dbReference>
<dbReference type="RefSeq" id="WP_158424599.1">
    <property type="nucleotide sequence ID" value="NZ_JAOQJQ010000002.1"/>
</dbReference>
<reference evidence="3 4" key="1">
    <citation type="journal article" date="2021" name="ISME Commun">
        <title>Automated analysis of genomic sequences facilitates high-throughput and comprehensive description of bacteria.</title>
        <authorList>
            <person name="Hitch T.C.A."/>
        </authorList>
    </citation>
    <scope>NUCLEOTIDE SEQUENCE [LARGE SCALE GENOMIC DNA]</scope>
    <source>
        <strain evidence="3 4">Sanger_109</strain>
    </source>
</reference>
<accession>A0ABT2TI85</accession>
<evidence type="ECO:0000256" key="1">
    <source>
        <dbReference type="ARBA" id="ARBA00023125"/>
    </source>
</evidence>
<evidence type="ECO:0000313" key="3">
    <source>
        <dbReference type="EMBL" id="MCU6761817.1"/>
    </source>
</evidence>
<organism evidence="3 4">
    <name type="scientific">Brotonthovivens ammoniilytica</name>
    <dbReference type="NCBI Taxonomy" id="2981725"/>
    <lineage>
        <taxon>Bacteria</taxon>
        <taxon>Bacillati</taxon>
        <taxon>Bacillota</taxon>
        <taxon>Clostridia</taxon>
        <taxon>Lachnospirales</taxon>
        <taxon>Lachnospiraceae</taxon>
        <taxon>Brotonthovivens</taxon>
    </lineage>
</organism>
<dbReference type="PROSITE" id="PS50943">
    <property type="entry name" value="HTH_CROC1"/>
    <property type="match status" value="1"/>
</dbReference>
<dbReference type="Gene3D" id="1.10.260.40">
    <property type="entry name" value="lambda repressor-like DNA-binding domains"/>
    <property type="match status" value="1"/>
</dbReference>
<dbReference type="Pfam" id="PF01381">
    <property type="entry name" value="HTH_3"/>
    <property type="match status" value="1"/>
</dbReference>
<evidence type="ECO:0000313" key="4">
    <source>
        <dbReference type="Proteomes" id="UP001652442"/>
    </source>
</evidence>
<sequence length="106" mass="12060">MDVIARINEIMKKQGLTPYQFAKLSGLSQSTISNMSTRNTIPSVPTIESICEYLNISLAQFFADEGTDFYPVDDRQREVLDIFILLDTQQQEAILSLLRSMKPDIK</sequence>
<dbReference type="InterPro" id="IPR050807">
    <property type="entry name" value="TransReg_Diox_bact_type"/>
</dbReference>
<protein>
    <submittedName>
        <fullName evidence="3">Helix-turn-helix transcriptional regulator</fullName>
    </submittedName>
</protein>
<name>A0ABT2TI85_9FIRM</name>
<keyword evidence="4" id="KW-1185">Reference proteome</keyword>
<dbReference type="EMBL" id="JAOQJQ010000002">
    <property type="protein sequence ID" value="MCU6761817.1"/>
    <property type="molecule type" value="Genomic_DNA"/>
</dbReference>
<dbReference type="SMART" id="SM00530">
    <property type="entry name" value="HTH_XRE"/>
    <property type="match status" value="1"/>
</dbReference>
<comment type="caution">
    <text evidence="3">The sequence shown here is derived from an EMBL/GenBank/DDBJ whole genome shotgun (WGS) entry which is preliminary data.</text>
</comment>
<dbReference type="Proteomes" id="UP001652442">
    <property type="component" value="Unassembled WGS sequence"/>
</dbReference>
<evidence type="ECO:0000259" key="2">
    <source>
        <dbReference type="PROSITE" id="PS50943"/>
    </source>
</evidence>
<dbReference type="SUPFAM" id="SSF47413">
    <property type="entry name" value="lambda repressor-like DNA-binding domains"/>
    <property type="match status" value="1"/>
</dbReference>